<evidence type="ECO:0000313" key="2">
    <source>
        <dbReference type="Proteomes" id="UP000254621"/>
    </source>
</evidence>
<protein>
    <submittedName>
        <fullName evidence="1">Folylpolyglutamate synthase</fullName>
    </submittedName>
</protein>
<proteinExistence type="predicted"/>
<dbReference type="InterPro" id="IPR036565">
    <property type="entry name" value="Mur-like_cat_sf"/>
</dbReference>
<dbReference type="Proteomes" id="UP000254621">
    <property type="component" value="Unassembled WGS sequence"/>
</dbReference>
<dbReference type="EMBL" id="UHIV01000004">
    <property type="protein sequence ID" value="SUP58992.1"/>
    <property type="molecule type" value="Genomic_DNA"/>
</dbReference>
<dbReference type="AlphaFoldDB" id="A0A380P3D3"/>
<reference evidence="1 2" key="1">
    <citation type="submission" date="2018-06" db="EMBL/GenBank/DDBJ databases">
        <authorList>
            <consortium name="Pathogen Informatics"/>
            <person name="Doyle S."/>
        </authorList>
    </citation>
    <scope>NUCLEOTIDE SEQUENCE [LARGE SCALE GENOMIC DNA]</scope>
    <source>
        <strain evidence="1 2">NCTC13645</strain>
    </source>
</reference>
<dbReference type="Gene3D" id="3.40.1190.10">
    <property type="entry name" value="Mur-like, catalytic domain"/>
    <property type="match status" value="1"/>
</dbReference>
<name>A0A380P3D3_WEIVI</name>
<evidence type="ECO:0000313" key="1">
    <source>
        <dbReference type="EMBL" id="SUP58992.1"/>
    </source>
</evidence>
<accession>A0A380P3D3</accession>
<gene>
    <name evidence="1" type="ORF">NCTC13645_01243</name>
</gene>
<dbReference type="GO" id="GO:0005524">
    <property type="term" value="F:ATP binding"/>
    <property type="evidence" value="ECO:0007669"/>
    <property type="project" value="InterPro"/>
</dbReference>
<dbReference type="SUPFAM" id="SSF53623">
    <property type="entry name" value="MurD-like peptide ligases, catalytic domain"/>
    <property type="match status" value="1"/>
</dbReference>
<sequence length="55" mass="6006">MKYDPKVDRIGLIHGILNALDYPQARPMNLHICGTNGKGSTGTIIAAILQEMARK</sequence>
<organism evidence="1 2">
    <name type="scientific">Weissella viridescens</name>
    <name type="common">Lactobacillus viridescens</name>
    <dbReference type="NCBI Taxonomy" id="1629"/>
    <lineage>
        <taxon>Bacteria</taxon>
        <taxon>Bacillati</taxon>
        <taxon>Bacillota</taxon>
        <taxon>Bacilli</taxon>
        <taxon>Lactobacillales</taxon>
        <taxon>Lactobacillaceae</taxon>
        <taxon>Weissella</taxon>
    </lineage>
</organism>